<evidence type="ECO:0000313" key="2">
    <source>
        <dbReference type="EMBL" id="MDA0564872.1"/>
    </source>
</evidence>
<dbReference type="AlphaFoldDB" id="A0A9X3NJY0"/>
<comment type="caution">
    <text evidence="2">The sequence shown here is derived from an EMBL/GenBank/DDBJ whole genome shotgun (WGS) entry which is preliminary data.</text>
</comment>
<evidence type="ECO:0000256" key="1">
    <source>
        <dbReference type="SAM" id="Phobius"/>
    </source>
</evidence>
<keyword evidence="1" id="KW-1133">Transmembrane helix</keyword>
<feature type="transmembrane region" description="Helical" evidence="1">
    <location>
        <begin position="6"/>
        <end position="26"/>
    </location>
</feature>
<dbReference type="Proteomes" id="UP001140076">
    <property type="component" value="Unassembled WGS sequence"/>
</dbReference>
<keyword evidence="3" id="KW-1185">Reference proteome</keyword>
<dbReference type="EMBL" id="JAJAQC010000015">
    <property type="protein sequence ID" value="MDA0564872.1"/>
    <property type="molecule type" value="Genomic_DNA"/>
</dbReference>
<keyword evidence="1" id="KW-0812">Transmembrane</keyword>
<proteinExistence type="predicted"/>
<accession>A0A9X3NJY0</accession>
<evidence type="ECO:0000313" key="3">
    <source>
        <dbReference type="Proteomes" id="UP001140076"/>
    </source>
</evidence>
<sequence>MDLHSFVFHINALLLLYLVTGALLSWRDARGVVLADPDFLCSDPCRQWHQDAFPGALDVLTADAWHLHVISGVTWPISLKLRCGCIHRATKKTP</sequence>
<keyword evidence="1" id="KW-0472">Membrane</keyword>
<name>A0A9X3NJY0_9ACTN</name>
<organism evidence="2 3">
    <name type="scientific">Streptomonospora mangrovi</name>
    <dbReference type="NCBI Taxonomy" id="2883123"/>
    <lineage>
        <taxon>Bacteria</taxon>
        <taxon>Bacillati</taxon>
        <taxon>Actinomycetota</taxon>
        <taxon>Actinomycetes</taxon>
        <taxon>Streptosporangiales</taxon>
        <taxon>Nocardiopsidaceae</taxon>
        <taxon>Streptomonospora</taxon>
    </lineage>
</organism>
<protein>
    <submittedName>
        <fullName evidence="2">Uncharacterized protein</fullName>
    </submittedName>
</protein>
<reference evidence="2" key="1">
    <citation type="submission" date="2021-10" db="EMBL/GenBank/DDBJ databases">
        <title>Streptomonospora sp. nov., isolated from mangrove soil.</title>
        <authorList>
            <person name="Chen X."/>
            <person name="Ge X."/>
            <person name="Liu W."/>
        </authorList>
    </citation>
    <scope>NUCLEOTIDE SEQUENCE</scope>
    <source>
        <strain evidence="2">S1-112</strain>
    </source>
</reference>
<gene>
    <name evidence="2" type="ORF">LG943_11135</name>
</gene>